<dbReference type="Proteomes" id="UP000466619">
    <property type="component" value="Unassembled WGS sequence"/>
</dbReference>
<dbReference type="EMBL" id="NSCM01000004">
    <property type="protein sequence ID" value="RAX13747.1"/>
    <property type="molecule type" value="Genomic_DNA"/>
</dbReference>
<dbReference type="GeneID" id="88805190"/>
<dbReference type="Proteomes" id="UP000250919">
    <property type="component" value="Unassembled WGS sequence"/>
</dbReference>
<evidence type="ECO:0000313" key="4">
    <source>
        <dbReference type="Proteomes" id="UP000250919"/>
    </source>
</evidence>
<keyword evidence="5" id="KW-1185">Reference proteome</keyword>
<dbReference type="RefSeq" id="WP_112894406.1">
    <property type="nucleotide sequence ID" value="NZ_CAWNYH010000004.1"/>
</dbReference>
<protein>
    <submittedName>
        <fullName evidence="3">Uncharacterized protein</fullName>
    </submittedName>
</protein>
<evidence type="ECO:0000313" key="2">
    <source>
        <dbReference type="EMBL" id="NDL05292.1"/>
    </source>
</evidence>
<evidence type="ECO:0000313" key="5">
    <source>
        <dbReference type="Proteomes" id="UP000466619"/>
    </source>
</evidence>
<proteinExistence type="predicted"/>
<feature type="region of interest" description="Disordered" evidence="1">
    <location>
        <begin position="1"/>
        <end position="55"/>
    </location>
</feature>
<organism evidence="3 4">
    <name type="scientific">Photorhabdus bodei</name>
    <dbReference type="NCBI Taxonomy" id="2029681"/>
    <lineage>
        <taxon>Bacteria</taxon>
        <taxon>Pseudomonadati</taxon>
        <taxon>Pseudomonadota</taxon>
        <taxon>Gammaproteobacteria</taxon>
        <taxon>Enterobacterales</taxon>
        <taxon>Morganellaceae</taxon>
        <taxon>Photorhabdus</taxon>
    </lineage>
</organism>
<gene>
    <name evidence="3" type="ORF">CKY02_04635</name>
    <name evidence="2" type="ORF">GPY48_19500</name>
</gene>
<sequence length="83" mass="8374">MGAPGGKGGYAGKGGDGGIGNIRQSKGGDISQNVACSRKAGKKGKNGLLGGEGKDGRVYVNGKLREMNPNALPLSEKELFGNK</sequence>
<dbReference type="EMBL" id="WSFC01000057">
    <property type="protein sequence ID" value="NDL05292.1"/>
    <property type="molecule type" value="Genomic_DNA"/>
</dbReference>
<evidence type="ECO:0000256" key="1">
    <source>
        <dbReference type="SAM" id="MobiDB-lite"/>
    </source>
</evidence>
<name>A0A329XA85_9GAMM</name>
<evidence type="ECO:0000313" key="3">
    <source>
        <dbReference type="EMBL" id="RAX13747.1"/>
    </source>
</evidence>
<comment type="caution">
    <text evidence="3">The sequence shown here is derived from an EMBL/GenBank/DDBJ whole genome shotgun (WGS) entry which is preliminary data.</text>
</comment>
<reference evidence="2 5" key="3">
    <citation type="submission" date="2019-12" db="EMBL/GenBank/DDBJ databases">
        <title>Engineering Photorhabdus to improve their lethality against agricultural pests.</title>
        <authorList>
            <person name="Machado R.A.R."/>
        </authorList>
    </citation>
    <scope>NUCLEOTIDE SEQUENCE [LARGE SCALE GENOMIC DNA]</scope>
    <source>
        <strain evidence="2 5">M-CN4</strain>
    </source>
</reference>
<reference evidence="3 4" key="2">
    <citation type="journal article" date="2018" name="Int. J. Syst. Evol. Microbiol.">
        <title>Whole-genome-based revisit of Photorhabdus phylogeny: proposal for the elevation of most Photorhabdus subspecies to the species level and description of one novel species Photorhabdus bodei sp. nov., and one novel subspecies Photorhabdus laumondii subsp. clarkei subsp. nov.</title>
        <authorList>
            <person name="Machado R.A.R."/>
            <person name="Wuthrich D."/>
            <person name="Kuhnert P."/>
            <person name="Arce C.C.M."/>
            <person name="Thonen L."/>
            <person name="Ruiz C."/>
            <person name="Zhang X."/>
            <person name="Robert C.A.M."/>
            <person name="Karimi J."/>
            <person name="Kamali S."/>
            <person name="Ma J."/>
            <person name="Bruggmann R."/>
            <person name="Erb M."/>
        </authorList>
    </citation>
    <scope>NUCLEOTIDE SEQUENCE [LARGE SCALE GENOMIC DNA]</scope>
    <source>
        <strain evidence="3 4">LJ24-63</strain>
    </source>
</reference>
<reference evidence="3" key="1">
    <citation type="submission" date="2017-08" db="EMBL/GenBank/DDBJ databases">
        <authorList>
            <person name="de Groot N.N."/>
        </authorList>
    </citation>
    <scope>NUCLEOTIDE SEQUENCE</scope>
    <source>
        <strain evidence="3">LJ24-63</strain>
    </source>
</reference>
<dbReference type="AlphaFoldDB" id="A0A329XA85"/>
<feature type="compositionally biased region" description="Gly residues" evidence="1">
    <location>
        <begin position="1"/>
        <end position="20"/>
    </location>
</feature>
<accession>A0A329XA85</accession>